<keyword evidence="2" id="KW-1185">Reference proteome</keyword>
<organism evidence="1 2">
    <name type="scientific">Melastoma candidum</name>
    <dbReference type="NCBI Taxonomy" id="119954"/>
    <lineage>
        <taxon>Eukaryota</taxon>
        <taxon>Viridiplantae</taxon>
        <taxon>Streptophyta</taxon>
        <taxon>Embryophyta</taxon>
        <taxon>Tracheophyta</taxon>
        <taxon>Spermatophyta</taxon>
        <taxon>Magnoliopsida</taxon>
        <taxon>eudicotyledons</taxon>
        <taxon>Gunneridae</taxon>
        <taxon>Pentapetalae</taxon>
        <taxon>rosids</taxon>
        <taxon>malvids</taxon>
        <taxon>Myrtales</taxon>
        <taxon>Melastomataceae</taxon>
        <taxon>Melastomatoideae</taxon>
        <taxon>Melastomateae</taxon>
        <taxon>Melastoma</taxon>
    </lineage>
</organism>
<reference evidence="2" key="1">
    <citation type="journal article" date="2023" name="Front. Plant Sci.">
        <title>Chromosomal-level genome assembly of Melastoma candidum provides insights into trichome evolution.</title>
        <authorList>
            <person name="Zhong Y."/>
            <person name="Wu W."/>
            <person name="Sun C."/>
            <person name="Zou P."/>
            <person name="Liu Y."/>
            <person name="Dai S."/>
            <person name="Zhou R."/>
        </authorList>
    </citation>
    <scope>NUCLEOTIDE SEQUENCE [LARGE SCALE GENOMIC DNA]</scope>
</reference>
<evidence type="ECO:0000313" key="1">
    <source>
        <dbReference type="EMBL" id="KAI4365664.1"/>
    </source>
</evidence>
<proteinExistence type="predicted"/>
<dbReference type="Proteomes" id="UP001057402">
    <property type="component" value="Chromosome 6"/>
</dbReference>
<sequence>MASHGYPPGMMNRELQPVSVMPGGRQEILRSGSSVFNHNQLEPFGSLVIEAKPCLKMESVTKETVIMDVQDARFPSFPLGGGINEHSMSHKEAFQFFDSGHKDVYKGGLGIPMMADLVSQKLKEDEVNQLPYVLSLVYPGSEEKLISDFIGDLARHSKIVIDPEGRVLVTDTGVEMKDLLSIVAELYLSKDSVTRRKISMPIPYFDRKSFSRGRSNANGSTGKVEAAVVAPAKSPDTNKLKQSQKRRHGRKAGEERDLFKRNSFHACESLLSILVDKKGKGQTALLSLKKSGRELPDLLNQCSAGIAGTGLALVLSVICNVAWGRVPFCSAKVMSTGIGVGLMWLSWEVTKLRDTVIDIGRNSCKTGVKEDDVMDRVDRSVREIYLRAAALMALTVLRFV</sequence>
<protein>
    <submittedName>
        <fullName evidence="1">Uncharacterized protein</fullName>
    </submittedName>
</protein>
<gene>
    <name evidence="1" type="ORF">MLD38_021629</name>
</gene>
<dbReference type="EMBL" id="CM042885">
    <property type="protein sequence ID" value="KAI4365664.1"/>
    <property type="molecule type" value="Genomic_DNA"/>
</dbReference>
<comment type="caution">
    <text evidence="1">The sequence shown here is derived from an EMBL/GenBank/DDBJ whole genome shotgun (WGS) entry which is preliminary data.</text>
</comment>
<accession>A0ACB9QHW5</accession>
<name>A0ACB9QHW5_9MYRT</name>
<evidence type="ECO:0000313" key="2">
    <source>
        <dbReference type="Proteomes" id="UP001057402"/>
    </source>
</evidence>